<dbReference type="InterPro" id="IPR005467">
    <property type="entry name" value="His_kinase_dom"/>
</dbReference>
<evidence type="ECO:0000256" key="4">
    <source>
        <dbReference type="ARBA" id="ARBA00022777"/>
    </source>
</evidence>
<evidence type="ECO:0000256" key="1">
    <source>
        <dbReference type="ARBA" id="ARBA00000085"/>
    </source>
</evidence>
<dbReference type="GO" id="GO:0000160">
    <property type="term" value="P:phosphorelay signal transduction system"/>
    <property type="evidence" value="ECO:0007669"/>
    <property type="project" value="UniProtKB-KW"/>
</dbReference>
<evidence type="ECO:0000256" key="3">
    <source>
        <dbReference type="ARBA" id="ARBA00022679"/>
    </source>
</evidence>
<dbReference type="EMBL" id="LJUJ01000004">
    <property type="protein sequence ID" value="KPK64250.1"/>
    <property type="molecule type" value="Genomic_DNA"/>
</dbReference>
<protein>
    <recommendedName>
        <fullName evidence="2">histidine kinase</fullName>
        <ecNumber evidence="2">2.7.13.3</ecNumber>
    </recommendedName>
</protein>
<evidence type="ECO:0000313" key="7">
    <source>
        <dbReference type="EMBL" id="KPK64250.1"/>
    </source>
</evidence>
<dbReference type="InterPro" id="IPR036890">
    <property type="entry name" value="HATPase_C_sf"/>
</dbReference>
<comment type="caution">
    <text evidence="7">The sequence shown here is derived from an EMBL/GenBank/DDBJ whole genome shotgun (WGS) entry which is preliminary data.</text>
</comment>
<dbReference type="PANTHER" id="PTHR24421:SF10">
    <property type="entry name" value="NITRATE_NITRITE SENSOR PROTEIN NARQ"/>
    <property type="match status" value="1"/>
</dbReference>
<proteinExistence type="predicted"/>
<keyword evidence="4" id="KW-0418">Kinase</keyword>
<dbReference type="InterPro" id="IPR003594">
    <property type="entry name" value="HATPase_dom"/>
</dbReference>
<reference evidence="7 8" key="1">
    <citation type="journal article" date="2015" name="Microbiome">
        <title>Genomic resolution of linkages in carbon, nitrogen, and sulfur cycling among widespread estuary sediment bacteria.</title>
        <authorList>
            <person name="Baker B.J."/>
            <person name="Lazar C.S."/>
            <person name="Teske A.P."/>
            <person name="Dick G.J."/>
        </authorList>
    </citation>
    <scope>NUCLEOTIDE SEQUENCE [LARGE SCALE GENOMIC DNA]</scope>
    <source>
        <strain evidence="7">SM23_42</strain>
    </source>
</reference>
<dbReference type="PANTHER" id="PTHR24421">
    <property type="entry name" value="NITRATE/NITRITE SENSOR PROTEIN NARX-RELATED"/>
    <property type="match status" value="1"/>
</dbReference>
<dbReference type="InterPro" id="IPR004358">
    <property type="entry name" value="Sig_transdc_His_kin-like_C"/>
</dbReference>
<dbReference type="PRINTS" id="PR00344">
    <property type="entry name" value="BCTRLSENSOR"/>
</dbReference>
<dbReference type="GO" id="GO:0004673">
    <property type="term" value="F:protein histidine kinase activity"/>
    <property type="evidence" value="ECO:0007669"/>
    <property type="project" value="UniProtKB-EC"/>
</dbReference>
<evidence type="ECO:0000313" key="8">
    <source>
        <dbReference type="Proteomes" id="UP000051373"/>
    </source>
</evidence>
<dbReference type="AlphaFoldDB" id="A0A0S8FVV7"/>
<dbReference type="Gene3D" id="3.30.565.10">
    <property type="entry name" value="Histidine kinase-like ATPase, C-terminal domain"/>
    <property type="match status" value="1"/>
</dbReference>
<keyword evidence="3" id="KW-0808">Transferase</keyword>
<evidence type="ECO:0000259" key="6">
    <source>
        <dbReference type="PROSITE" id="PS50109"/>
    </source>
</evidence>
<sequence>MTEKKGKTIRVEVTDDGVGFNTKILNQKITKNEGFGLFNLKERLRHLHGKLEVSSKVGKGTSVIIMAPLTSSRQDANRKRRRV</sequence>
<evidence type="ECO:0000256" key="2">
    <source>
        <dbReference type="ARBA" id="ARBA00012438"/>
    </source>
</evidence>
<dbReference type="STRING" id="1703779.AMJ83_03215"/>
<organism evidence="7 8">
    <name type="scientific">candidate division WOR_3 bacterium SM23_42</name>
    <dbReference type="NCBI Taxonomy" id="1703779"/>
    <lineage>
        <taxon>Bacteria</taxon>
        <taxon>Bacteria division WOR-3</taxon>
    </lineage>
</organism>
<gene>
    <name evidence="7" type="ORF">AMJ83_03215</name>
</gene>
<dbReference type="Pfam" id="PF02518">
    <property type="entry name" value="HATPase_c"/>
    <property type="match status" value="1"/>
</dbReference>
<accession>A0A0S8FVV7</accession>
<name>A0A0S8FVV7_UNCW3</name>
<dbReference type="SUPFAM" id="SSF55874">
    <property type="entry name" value="ATPase domain of HSP90 chaperone/DNA topoisomerase II/histidine kinase"/>
    <property type="match status" value="1"/>
</dbReference>
<keyword evidence="5" id="KW-0902">Two-component regulatory system</keyword>
<feature type="domain" description="Histidine kinase" evidence="6">
    <location>
        <begin position="1"/>
        <end position="71"/>
    </location>
</feature>
<dbReference type="PROSITE" id="PS50109">
    <property type="entry name" value="HIS_KIN"/>
    <property type="match status" value="1"/>
</dbReference>
<dbReference type="EC" id="2.7.13.3" evidence="2"/>
<comment type="catalytic activity">
    <reaction evidence="1">
        <text>ATP + protein L-histidine = ADP + protein N-phospho-L-histidine.</text>
        <dbReference type="EC" id="2.7.13.3"/>
    </reaction>
</comment>
<dbReference type="InterPro" id="IPR050482">
    <property type="entry name" value="Sensor_HK_TwoCompSys"/>
</dbReference>
<dbReference type="Proteomes" id="UP000051373">
    <property type="component" value="Unassembled WGS sequence"/>
</dbReference>
<evidence type="ECO:0000256" key="5">
    <source>
        <dbReference type="ARBA" id="ARBA00023012"/>
    </source>
</evidence>